<protein>
    <submittedName>
        <fullName evidence="2">PEP-CTERM sorting domain-containing protein</fullName>
    </submittedName>
</protein>
<dbReference type="NCBIfam" id="TIGR02595">
    <property type="entry name" value="PEP_CTERM"/>
    <property type="match status" value="1"/>
</dbReference>
<evidence type="ECO:0000256" key="1">
    <source>
        <dbReference type="SAM" id="SignalP"/>
    </source>
</evidence>
<feature type="chain" id="PRO_5047445383" evidence="1">
    <location>
        <begin position="25"/>
        <end position="267"/>
    </location>
</feature>
<dbReference type="RefSeq" id="WP_188100326.1">
    <property type="nucleotide sequence ID" value="NZ_JAANIH010000016.1"/>
</dbReference>
<dbReference type="InterPro" id="IPR013424">
    <property type="entry name" value="Ice-binding_C"/>
</dbReference>
<gene>
    <name evidence="2" type="ORF">HA482_21050</name>
</gene>
<accession>A0ABR7UAT2</accession>
<comment type="caution">
    <text evidence="2">The sequence shown here is derived from an EMBL/GenBank/DDBJ whole genome shotgun (WGS) entry which is preliminary data.</text>
</comment>
<keyword evidence="3" id="KW-1185">Reference proteome</keyword>
<reference evidence="2 3" key="1">
    <citation type="journal article" date="2020" name="Arch. Microbiol.">
        <title>Bradyrhizobium campsiandrae sp. nov., a nitrogen-fixing bacterial strain isolated from a native leguminous tree from the Amazon adapted to flooded conditions.</title>
        <authorList>
            <person name="Cabral Michel D."/>
            <person name="Martins da Costa E."/>
            <person name="Azarias Guimaraes A."/>
            <person name="Soares de Carvalho T."/>
            <person name="Santos de Castro Caputo P."/>
            <person name="Willems A."/>
            <person name="de Souza Moreira F.M."/>
        </authorList>
    </citation>
    <scope>NUCLEOTIDE SEQUENCE [LARGE SCALE GENOMIC DNA]</scope>
    <source>
        <strain evidence="3">INPA 384B</strain>
    </source>
</reference>
<evidence type="ECO:0000313" key="2">
    <source>
        <dbReference type="EMBL" id="MBC9980691.1"/>
    </source>
</evidence>
<name>A0ABR7UAT2_9BRAD</name>
<proteinExistence type="predicted"/>
<sequence length="267" mass="27405">MKRLLCGTLLGSLAILTQITGASADSFVTQRDSTYSITFPSGLDSATTQYTVTMTLPSGGSNYGPTDYNLKTGNQGTTFTPSGDVTTNIPSSAPAGTPLVNGTLFNGGGGGTFSFSYTTANGPDFTHSWTTSGVAGGHNVLQFGGTGGQGFGGGGSNLVDIGGIFTVEVFIQGKWTPGTATGDVYLTNIASGYNIVSDFEYNSSLDATVFSASTGSYDGTNPSIAFNLVGDQVSAVPEPSTWAMMVIGFCGVGFMTYHRRRQAPLAA</sequence>
<feature type="signal peptide" evidence="1">
    <location>
        <begin position="1"/>
        <end position="24"/>
    </location>
</feature>
<dbReference type="Proteomes" id="UP000639516">
    <property type="component" value="Unassembled WGS sequence"/>
</dbReference>
<organism evidence="2 3">
    <name type="scientific">Bradyrhizobium campsiandrae</name>
    <dbReference type="NCBI Taxonomy" id="1729892"/>
    <lineage>
        <taxon>Bacteria</taxon>
        <taxon>Pseudomonadati</taxon>
        <taxon>Pseudomonadota</taxon>
        <taxon>Alphaproteobacteria</taxon>
        <taxon>Hyphomicrobiales</taxon>
        <taxon>Nitrobacteraceae</taxon>
        <taxon>Bradyrhizobium</taxon>
    </lineage>
</organism>
<keyword evidence="1" id="KW-0732">Signal</keyword>
<dbReference type="EMBL" id="JAATTO010000029">
    <property type="protein sequence ID" value="MBC9980691.1"/>
    <property type="molecule type" value="Genomic_DNA"/>
</dbReference>
<evidence type="ECO:0000313" key="3">
    <source>
        <dbReference type="Proteomes" id="UP000639516"/>
    </source>
</evidence>